<dbReference type="InterPro" id="IPR019448">
    <property type="entry name" value="NT-C2"/>
</dbReference>
<evidence type="ECO:0000313" key="3">
    <source>
        <dbReference type="Proteomes" id="UP001470230"/>
    </source>
</evidence>
<dbReference type="EMBL" id="JAPFFF010000002">
    <property type="protein sequence ID" value="KAK8896245.1"/>
    <property type="molecule type" value="Genomic_DNA"/>
</dbReference>
<proteinExistence type="predicted"/>
<organism evidence="2 3">
    <name type="scientific">Tritrichomonas musculus</name>
    <dbReference type="NCBI Taxonomy" id="1915356"/>
    <lineage>
        <taxon>Eukaryota</taxon>
        <taxon>Metamonada</taxon>
        <taxon>Parabasalia</taxon>
        <taxon>Tritrichomonadida</taxon>
        <taxon>Tritrichomonadidae</taxon>
        <taxon>Tritrichomonas</taxon>
    </lineage>
</organism>
<name>A0ABR2KYP3_9EUKA</name>
<sequence length="241" mass="27499">MKSSKLGFYDKFTVLLTNMKLNDIPTQNSRLYIRLKQCYTKKSTKPVQIADNSVRWNEDIDLKCTLPKTIKKEKKKYLLNLSFRFENPSGHGFVRYGNANIDLFALKINKEHHFEVPLEQCVDKSTFIVDIINCNPFDYLSSPNEAELNTSVAVNEACSPVSSFSVPNSVSSETVPTEMSVSESSQYTNEVKDASYFIPTVEREVKVFVFDNISVNIKESKMKEFEKQVDGIVAQIINNSY</sequence>
<dbReference type="Pfam" id="PF10358">
    <property type="entry name" value="NT-C2"/>
    <property type="match status" value="1"/>
</dbReference>
<reference evidence="2 3" key="1">
    <citation type="submission" date="2024-04" db="EMBL/GenBank/DDBJ databases">
        <title>Tritrichomonas musculus Genome.</title>
        <authorList>
            <person name="Alves-Ferreira E."/>
            <person name="Grigg M."/>
            <person name="Lorenzi H."/>
            <person name="Galac M."/>
        </authorList>
    </citation>
    <scope>NUCLEOTIDE SEQUENCE [LARGE SCALE GENOMIC DNA]</scope>
    <source>
        <strain evidence="2 3">EAF2021</strain>
    </source>
</reference>
<feature type="domain" description="C2 NT-type" evidence="1">
    <location>
        <begin position="2"/>
        <end position="136"/>
    </location>
</feature>
<dbReference type="PROSITE" id="PS51840">
    <property type="entry name" value="C2_NT"/>
    <property type="match status" value="1"/>
</dbReference>
<comment type="caution">
    <text evidence="2">The sequence shown here is derived from an EMBL/GenBank/DDBJ whole genome shotgun (WGS) entry which is preliminary data.</text>
</comment>
<accession>A0ABR2KYP3</accession>
<evidence type="ECO:0000313" key="2">
    <source>
        <dbReference type="EMBL" id="KAK8896245.1"/>
    </source>
</evidence>
<gene>
    <name evidence="2" type="ORF">M9Y10_014141</name>
</gene>
<dbReference type="Proteomes" id="UP001470230">
    <property type="component" value="Unassembled WGS sequence"/>
</dbReference>
<evidence type="ECO:0000259" key="1">
    <source>
        <dbReference type="PROSITE" id="PS51840"/>
    </source>
</evidence>
<protein>
    <recommendedName>
        <fullName evidence="1">C2 NT-type domain-containing protein</fullName>
    </recommendedName>
</protein>
<keyword evidence="3" id="KW-1185">Reference proteome</keyword>